<dbReference type="EMBL" id="JBHRTR010000031">
    <property type="protein sequence ID" value="MFC3229262.1"/>
    <property type="molecule type" value="Genomic_DNA"/>
</dbReference>
<gene>
    <name evidence="1" type="ORF">ACFOGJ_18590</name>
</gene>
<name>A0ABV7L4T0_9PROT</name>
<evidence type="ECO:0000313" key="2">
    <source>
        <dbReference type="Proteomes" id="UP001595528"/>
    </source>
</evidence>
<dbReference type="Proteomes" id="UP001595528">
    <property type="component" value="Unassembled WGS sequence"/>
</dbReference>
<keyword evidence="2" id="KW-1185">Reference proteome</keyword>
<sequence>MSRDDSVSAGTALAALAICESLLISLVEKGLLDEVEREEILEAALEMHVRAESQRFSRREHEAAAEMIRRVLVRSDALGG</sequence>
<comment type="caution">
    <text evidence="1">The sequence shown here is derived from an EMBL/GenBank/DDBJ whole genome shotgun (WGS) entry which is preliminary data.</text>
</comment>
<organism evidence="1 2">
    <name type="scientific">Marinibaculum pumilum</name>
    <dbReference type="NCBI Taxonomy" id="1766165"/>
    <lineage>
        <taxon>Bacteria</taxon>
        <taxon>Pseudomonadati</taxon>
        <taxon>Pseudomonadota</taxon>
        <taxon>Alphaproteobacteria</taxon>
        <taxon>Rhodospirillales</taxon>
        <taxon>Rhodospirillaceae</taxon>
        <taxon>Marinibaculum</taxon>
    </lineage>
</organism>
<proteinExistence type="predicted"/>
<dbReference type="RefSeq" id="WP_379903295.1">
    <property type="nucleotide sequence ID" value="NZ_JBHRTR010000031.1"/>
</dbReference>
<evidence type="ECO:0000313" key="1">
    <source>
        <dbReference type="EMBL" id="MFC3229262.1"/>
    </source>
</evidence>
<accession>A0ABV7L4T0</accession>
<protein>
    <submittedName>
        <fullName evidence="1">Uncharacterized protein</fullName>
    </submittedName>
</protein>
<reference evidence="2" key="1">
    <citation type="journal article" date="2019" name="Int. J. Syst. Evol. Microbiol.">
        <title>The Global Catalogue of Microorganisms (GCM) 10K type strain sequencing project: providing services to taxonomists for standard genome sequencing and annotation.</title>
        <authorList>
            <consortium name="The Broad Institute Genomics Platform"/>
            <consortium name="The Broad Institute Genome Sequencing Center for Infectious Disease"/>
            <person name="Wu L."/>
            <person name="Ma J."/>
        </authorList>
    </citation>
    <scope>NUCLEOTIDE SEQUENCE [LARGE SCALE GENOMIC DNA]</scope>
    <source>
        <strain evidence="2">KCTC 42964</strain>
    </source>
</reference>